<dbReference type="InterPro" id="IPR054321">
    <property type="entry name" value="PspC-rel_TM"/>
</dbReference>
<dbReference type="Proteomes" id="UP000294564">
    <property type="component" value="Unassembled WGS sequence"/>
</dbReference>
<dbReference type="InterPro" id="IPR007168">
    <property type="entry name" value="Phageshock_PspC_N"/>
</dbReference>
<evidence type="ECO:0000256" key="5">
    <source>
        <dbReference type="ARBA" id="ARBA00023136"/>
    </source>
</evidence>
<gene>
    <name evidence="11" type="ORF">EV195_102119</name>
</gene>
<keyword evidence="5 7" id="KW-0472">Membrane</keyword>
<evidence type="ECO:0000313" key="12">
    <source>
        <dbReference type="Proteomes" id="UP000294564"/>
    </source>
</evidence>
<feature type="domain" description="PspC-related ToastRack" evidence="10">
    <location>
        <begin position="409"/>
        <end position="539"/>
    </location>
</feature>
<dbReference type="PANTHER" id="PTHR33885">
    <property type="entry name" value="PHAGE SHOCK PROTEIN C"/>
    <property type="match status" value="1"/>
</dbReference>
<evidence type="ECO:0000256" key="7">
    <source>
        <dbReference type="SAM" id="Phobius"/>
    </source>
</evidence>
<dbReference type="AlphaFoldDB" id="A0A4R2NXK7"/>
<comment type="subcellular location">
    <subcellularLocation>
        <location evidence="1">Cell membrane</location>
        <topology evidence="1">Single-pass membrane protein</topology>
    </subcellularLocation>
</comment>
<dbReference type="GO" id="GO:0005886">
    <property type="term" value="C:plasma membrane"/>
    <property type="evidence" value="ECO:0007669"/>
    <property type="project" value="UniProtKB-SubCell"/>
</dbReference>
<evidence type="ECO:0000259" key="9">
    <source>
        <dbReference type="Pfam" id="PF22571"/>
    </source>
</evidence>
<proteinExistence type="predicted"/>
<evidence type="ECO:0000256" key="2">
    <source>
        <dbReference type="ARBA" id="ARBA00022475"/>
    </source>
</evidence>
<organism evidence="11 12">
    <name type="scientific">Tenacibaculum skagerrakense</name>
    <dbReference type="NCBI Taxonomy" id="186571"/>
    <lineage>
        <taxon>Bacteria</taxon>
        <taxon>Pseudomonadati</taxon>
        <taxon>Bacteroidota</taxon>
        <taxon>Flavobacteriia</taxon>
        <taxon>Flavobacteriales</taxon>
        <taxon>Flavobacteriaceae</taxon>
        <taxon>Tenacibaculum</taxon>
    </lineage>
</organism>
<dbReference type="Pfam" id="PF22744">
    <property type="entry name" value="Toast-rack_PspC-Cterm"/>
    <property type="match status" value="1"/>
</dbReference>
<evidence type="ECO:0000313" key="11">
    <source>
        <dbReference type="EMBL" id="TCP26777.1"/>
    </source>
</evidence>
<feature type="domain" description="Phage shock protein PspC N-terminal" evidence="8">
    <location>
        <begin position="110"/>
        <end position="167"/>
    </location>
</feature>
<dbReference type="EMBL" id="SLXM01000002">
    <property type="protein sequence ID" value="TCP26777.1"/>
    <property type="molecule type" value="Genomic_DNA"/>
</dbReference>
<evidence type="ECO:0000256" key="3">
    <source>
        <dbReference type="ARBA" id="ARBA00022692"/>
    </source>
</evidence>
<protein>
    <submittedName>
        <fullName evidence="11">Phage shock protein C (PspC) family protein</fullName>
    </submittedName>
</protein>
<accession>A0A4R2NXK7</accession>
<name>A0A4R2NXK7_9FLAO</name>
<feature type="compositionally biased region" description="Basic and acidic residues" evidence="6">
    <location>
        <begin position="543"/>
        <end position="560"/>
    </location>
</feature>
<dbReference type="Pfam" id="PF04024">
    <property type="entry name" value="PspC"/>
    <property type="match status" value="1"/>
</dbReference>
<keyword evidence="4 7" id="KW-1133">Transmembrane helix</keyword>
<feature type="region of interest" description="Disordered" evidence="6">
    <location>
        <begin position="542"/>
        <end position="569"/>
    </location>
</feature>
<reference evidence="11 12" key="1">
    <citation type="submission" date="2019-03" db="EMBL/GenBank/DDBJ databases">
        <title>Genomic Encyclopedia of Type Strains, Phase IV (KMG-IV): sequencing the most valuable type-strain genomes for metagenomic binning, comparative biology and taxonomic classification.</title>
        <authorList>
            <person name="Goeker M."/>
        </authorList>
    </citation>
    <scope>NUCLEOTIDE SEQUENCE [LARGE SCALE GENOMIC DNA]</scope>
    <source>
        <strain evidence="11 12">DSM 14836</strain>
    </source>
</reference>
<sequence>MNKTININLGGFFFHIDENAYQKLKRYLDAIARSLSDDPQGKNEIISDIEARISELLSERITDARQVVNESDIDEIITIMGQPEDYIESEEMYEDNSNYNYNKRTKSNNKKLFRDSEDKFLGGVASGLAHYTNIDTIWVRLFFILTAVTTGFGLLLYIILWVLLPEAKTTAEKLQMEGEDVNIGNIEKKIRNEFEYLSTKLKDGASEITEKISSADYQKLRNQTKSGFQDFLDTLGKILSALFKVFGKFIGVLLVFIAGITLISLLFAMFSISSLEILGFEGDFVHYPPFFYDSIFPNWLLSILLILLIAIPILVLLILGLRILSPNLKRVSTTTSLSLFGVWVVALLFIGFTGVEFATSKAQRAVKVSKKSILFNPEQPLRIGVENDDEINYQHNLRRHDYAVEVYVNDQKMKYSNDVKIDVSKSDTNEAYIEIRKESEGRKRKDALENAEKINYKFKIENNKIVFDAFFLSEFKNLWKDEEVYLTVFIPEGTSVYFENSSKKFLYSIENTEDIYDRNMANHLFKMTSKGFECLDCEDHDDDSNNKREKSDWDKNKDNTNDNNNNNDNDSDVSFLFDSTINDVKAEFIISKKTTKSELEKLIGWFKNKRNIDINIIESNYKNDRIEKILLDIDCNDGFKGELRISNNTLNSIPKGFRRLYDEEDKTLAFKIW</sequence>
<comment type="caution">
    <text evidence="11">The sequence shown here is derived from an EMBL/GenBank/DDBJ whole genome shotgun (WGS) entry which is preliminary data.</text>
</comment>
<dbReference type="Pfam" id="PF22571">
    <property type="entry name" value="LiaI-LiaF-TM_PspC"/>
    <property type="match status" value="1"/>
</dbReference>
<keyword evidence="2" id="KW-1003">Cell membrane</keyword>
<keyword evidence="3 7" id="KW-0812">Transmembrane</keyword>
<feature type="transmembrane region" description="Helical" evidence="7">
    <location>
        <begin position="137"/>
        <end position="164"/>
    </location>
</feature>
<dbReference type="PANTHER" id="PTHR33885:SF3">
    <property type="entry name" value="PHAGE SHOCK PROTEIN C"/>
    <property type="match status" value="1"/>
</dbReference>
<dbReference type="OrthoDB" id="5772680at2"/>
<feature type="domain" description="PspC-related transmembrane region" evidence="9">
    <location>
        <begin position="217"/>
        <end position="359"/>
    </location>
</feature>
<dbReference type="InterPro" id="IPR052027">
    <property type="entry name" value="PspC"/>
</dbReference>
<evidence type="ECO:0000256" key="6">
    <source>
        <dbReference type="SAM" id="MobiDB-lite"/>
    </source>
</evidence>
<feature type="transmembrane region" description="Helical" evidence="7">
    <location>
        <begin position="249"/>
        <end position="272"/>
    </location>
</feature>
<evidence type="ECO:0000259" key="8">
    <source>
        <dbReference type="Pfam" id="PF04024"/>
    </source>
</evidence>
<keyword evidence="12" id="KW-1185">Reference proteome</keyword>
<evidence type="ECO:0000256" key="4">
    <source>
        <dbReference type="ARBA" id="ARBA00022989"/>
    </source>
</evidence>
<dbReference type="RefSeq" id="WP_132793521.1">
    <property type="nucleotide sequence ID" value="NZ_SLXM01000002.1"/>
</dbReference>
<feature type="transmembrane region" description="Helical" evidence="7">
    <location>
        <begin position="336"/>
        <end position="355"/>
    </location>
</feature>
<dbReference type="InterPro" id="IPR054319">
    <property type="entry name" value="PspC-rel_ToastRack"/>
</dbReference>
<feature type="transmembrane region" description="Helical" evidence="7">
    <location>
        <begin position="299"/>
        <end position="324"/>
    </location>
</feature>
<evidence type="ECO:0000259" key="10">
    <source>
        <dbReference type="Pfam" id="PF22744"/>
    </source>
</evidence>
<evidence type="ECO:0000256" key="1">
    <source>
        <dbReference type="ARBA" id="ARBA00004162"/>
    </source>
</evidence>